<evidence type="ECO:0000313" key="4">
    <source>
        <dbReference type="Proteomes" id="UP000619260"/>
    </source>
</evidence>
<dbReference type="InterPro" id="IPR000326">
    <property type="entry name" value="PAP2/HPO"/>
</dbReference>
<evidence type="ECO:0000313" key="3">
    <source>
        <dbReference type="EMBL" id="GIJ51611.1"/>
    </source>
</evidence>
<dbReference type="SUPFAM" id="SSF48317">
    <property type="entry name" value="Acid phosphatase/Vanadium-dependent haloperoxidase"/>
    <property type="match status" value="1"/>
</dbReference>
<dbReference type="Pfam" id="PF01569">
    <property type="entry name" value="PAP2"/>
    <property type="match status" value="1"/>
</dbReference>
<dbReference type="Gene3D" id="1.20.144.10">
    <property type="entry name" value="Phosphatidic acid phosphatase type 2/haloperoxidase"/>
    <property type="match status" value="1"/>
</dbReference>
<dbReference type="EMBL" id="BOPF01000051">
    <property type="protein sequence ID" value="GIJ51611.1"/>
    <property type="molecule type" value="Genomic_DNA"/>
</dbReference>
<keyword evidence="4" id="KW-1185">Reference proteome</keyword>
<evidence type="ECO:0000256" key="1">
    <source>
        <dbReference type="SAM" id="Phobius"/>
    </source>
</evidence>
<keyword evidence="1" id="KW-0812">Transmembrane</keyword>
<reference evidence="3" key="1">
    <citation type="submission" date="2021-01" db="EMBL/GenBank/DDBJ databases">
        <title>Whole genome shotgun sequence of Virgisporangium aliadipatigenens NBRC 105644.</title>
        <authorList>
            <person name="Komaki H."/>
            <person name="Tamura T."/>
        </authorList>
    </citation>
    <scope>NUCLEOTIDE SEQUENCE</scope>
    <source>
        <strain evidence="3">NBRC 105644</strain>
    </source>
</reference>
<keyword evidence="1" id="KW-0472">Membrane</keyword>
<dbReference type="Proteomes" id="UP000619260">
    <property type="component" value="Unassembled WGS sequence"/>
</dbReference>
<evidence type="ECO:0000259" key="2">
    <source>
        <dbReference type="Pfam" id="PF01569"/>
    </source>
</evidence>
<feature type="transmembrane region" description="Helical" evidence="1">
    <location>
        <begin position="51"/>
        <end position="72"/>
    </location>
</feature>
<comment type="caution">
    <text evidence="3">The sequence shown here is derived from an EMBL/GenBank/DDBJ whole genome shotgun (WGS) entry which is preliminary data.</text>
</comment>
<dbReference type="AlphaFoldDB" id="A0A8J4DVN0"/>
<name>A0A8J4DVN0_9ACTN</name>
<proteinExistence type="predicted"/>
<gene>
    <name evidence="3" type="ORF">Val02_84970</name>
</gene>
<organism evidence="3 4">
    <name type="scientific">Virgisporangium aliadipatigenens</name>
    <dbReference type="NCBI Taxonomy" id="741659"/>
    <lineage>
        <taxon>Bacteria</taxon>
        <taxon>Bacillati</taxon>
        <taxon>Actinomycetota</taxon>
        <taxon>Actinomycetes</taxon>
        <taxon>Micromonosporales</taxon>
        <taxon>Micromonosporaceae</taxon>
        <taxon>Virgisporangium</taxon>
    </lineage>
</organism>
<dbReference type="RefSeq" id="WP_239153759.1">
    <property type="nucleotide sequence ID" value="NZ_BOPF01000051.1"/>
</dbReference>
<feature type="transmembrane region" description="Helical" evidence="1">
    <location>
        <begin position="81"/>
        <end position="101"/>
    </location>
</feature>
<accession>A0A8J4DVN0</accession>
<dbReference type="InterPro" id="IPR036938">
    <property type="entry name" value="PAP2/HPO_sf"/>
</dbReference>
<keyword evidence="1" id="KW-1133">Transmembrane helix</keyword>
<sequence>MRRRTDVLLGLLLAALTAALAAGALLSVDIAVRDWVDSHRPPVLYWTARVLNYLGQGWLLQLMSLAAALWLVRRERSIRPLLPVAAAYVSLVALVGPVKVLTDRVAPHHESGAAEFFTGGMSYPSGHVANSIVWYGVLALLLGGVLSPAARRWLRILPPVVVLVITTYLGFHWLTDSIAGLFAGLLLDRVLRRIDWNRLWLPPPVRKWSHDVPELAPERSAGPGLR</sequence>
<feature type="transmembrane region" description="Helical" evidence="1">
    <location>
        <begin position="162"/>
        <end position="187"/>
    </location>
</feature>
<feature type="transmembrane region" description="Helical" evidence="1">
    <location>
        <begin position="132"/>
        <end position="150"/>
    </location>
</feature>
<feature type="domain" description="Phosphatidic acid phosphatase type 2/haloperoxidase" evidence="2">
    <location>
        <begin position="81"/>
        <end position="198"/>
    </location>
</feature>
<protein>
    <recommendedName>
        <fullName evidence="2">Phosphatidic acid phosphatase type 2/haloperoxidase domain-containing protein</fullName>
    </recommendedName>
</protein>